<reference evidence="4" key="2">
    <citation type="submission" date="2010-07" db="EMBL/GenBank/DDBJ databases">
        <authorList>
            <consortium name="The Broad Institute Genome Sequencing Platform"/>
            <consortium name="Broad Institute Genome Sequencing Center for Infectious Disease"/>
            <person name="Ma L.-J."/>
            <person name="Dead R."/>
            <person name="Young S."/>
            <person name="Zeng Q."/>
            <person name="Koehrsen M."/>
            <person name="Alvarado L."/>
            <person name="Berlin A."/>
            <person name="Chapman S.B."/>
            <person name="Chen Z."/>
            <person name="Freedman E."/>
            <person name="Gellesch M."/>
            <person name="Goldberg J."/>
            <person name="Griggs A."/>
            <person name="Gujja S."/>
            <person name="Heilman E.R."/>
            <person name="Heiman D."/>
            <person name="Hepburn T."/>
            <person name="Howarth C."/>
            <person name="Jen D."/>
            <person name="Larson L."/>
            <person name="Mehta T."/>
            <person name="Neiman D."/>
            <person name="Pearson M."/>
            <person name="Roberts A."/>
            <person name="Saif S."/>
            <person name="Shea T."/>
            <person name="Shenoy N."/>
            <person name="Sisk P."/>
            <person name="Stolte C."/>
            <person name="Sykes S."/>
            <person name="Walk T."/>
            <person name="White J."/>
            <person name="Yandava C."/>
            <person name="Haas B."/>
            <person name="Nusbaum C."/>
            <person name="Birren B."/>
        </authorList>
    </citation>
    <scope>NUCLEOTIDE SEQUENCE</scope>
    <source>
        <strain evidence="4">R3-111a-1</strain>
    </source>
</reference>
<dbReference type="VEuPathDB" id="FungiDB:GGTG_11640"/>
<feature type="domain" description="Clr5" evidence="3">
    <location>
        <begin position="3"/>
        <end position="53"/>
    </location>
</feature>
<dbReference type="OrthoDB" id="4778479at2759"/>
<dbReference type="Gene3D" id="1.25.40.20">
    <property type="entry name" value="Ankyrin repeat-containing domain"/>
    <property type="match status" value="1"/>
</dbReference>
<reference evidence="5" key="5">
    <citation type="submission" date="2018-04" db="UniProtKB">
        <authorList>
            <consortium name="EnsemblFungi"/>
        </authorList>
    </citation>
    <scope>IDENTIFICATION</scope>
    <source>
        <strain evidence="5">R3-111a-1</strain>
    </source>
</reference>
<feature type="compositionally biased region" description="Polar residues" evidence="2">
    <location>
        <begin position="494"/>
        <end position="504"/>
    </location>
</feature>
<dbReference type="EMBL" id="GL385401">
    <property type="protein sequence ID" value="EJT70617.1"/>
    <property type="molecule type" value="Genomic_DNA"/>
</dbReference>
<feature type="region of interest" description="Disordered" evidence="2">
    <location>
        <begin position="109"/>
        <end position="151"/>
    </location>
</feature>
<keyword evidence="1" id="KW-0040">ANK repeat</keyword>
<dbReference type="EnsemblFungi" id="EJT70617">
    <property type="protein sequence ID" value="EJT70617"/>
    <property type="gene ID" value="GGTG_11640"/>
</dbReference>
<dbReference type="HOGENOM" id="CLU_479826_0_0_1"/>
<reference evidence="5" key="4">
    <citation type="journal article" date="2015" name="G3 (Bethesda)">
        <title>Genome sequences of three phytopathogenic species of the Magnaporthaceae family of fungi.</title>
        <authorList>
            <person name="Okagaki L.H."/>
            <person name="Nunes C.C."/>
            <person name="Sailsbery J."/>
            <person name="Clay B."/>
            <person name="Brown D."/>
            <person name="John T."/>
            <person name="Oh Y."/>
            <person name="Young N."/>
            <person name="Fitzgerald M."/>
            <person name="Haas B.J."/>
            <person name="Zeng Q."/>
            <person name="Young S."/>
            <person name="Adiconis X."/>
            <person name="Fan L."/>
            <person name="Levin J.Z."/>
            <person name="Mitchell T.K."/>
            <person name="Okubara P.A."/>
            <person name="Farman M.L."/>
            <person name="Kohn L.M."/>
            <person name="Birren B."/>
            <person name="Ma L.-J."/>
            <person name="Dean R.A."/>
        </authorList>
    </citation>
    <scope>NUCLEOTIDE SEQUENCE</scope>
    <source>
        <strain evidence="5">R3-111a-1</strain>
    </source>
</reference>
<dbReference type="PANTHER" id="PTHR24133:SF40">
    <property type="entry name" value="ANKYRIN REPEAT DOMAIN 44"/>
    <property type="match status" value="1"/>
</dbReference>
<organism evidence="4">
    <name type="scientific">Gaeumannomyces tritici (strain R3-111a-1)</name>
    <name type="common">Wheat and barley take-all root rot fungus</name>
    <name type="synonym">Gaeumannomyces graminis var. tritici</name>
    <dbReference type="NCBI Taxonomy" id="644352"/>
    <lineage>
        <taxon>Eukaryota</taxon>
        <taxon>Fungi</taxon>
        <taxon>Dikarya</taxon>
        <taxon>Ascomycota</taxon>
        <taxon>Pezizomycotina</taxon>
        <taxon>Sordariomycetes</taxon>
        <taxon>Sordariomycetidae</taxon>
        <taxon>Magnaporthales</taxon>
        <taxon>Magnaporthaceae</taxon>
        <taxon>Gaeumannomyces</taxon>
    </lineage>
</organism>
<feature type="repeat" description="ANK" evidence="1">
    <location>
        <begin position="285"/>
        <end position="317"/>
    </location>
</feature>
<dbReference type="GeneID" id="20352098"/>
<feature type="compositionally biased region" description="Low complexity" evidence="2">
    <location>
        <begin position="133"/>
        <end position="147"/>
    </location>
</feature>
<reference evidence="4" key="3">
    <citation type="submission" date="2010-09" db="EMBL/GenBank/DDBJ databases">
        <title>Annotation of Gaeumannomyces graminis var. tritici R3-111a-1.</title>
        <authorList>
            <consortium name="The Broad Institute Genome Sequencing Platform"/>
            <person name="Ma L.-J."/>
            <person name="Dead R."/>
            <person name="Young S.K."/>
            <person name="Zeng Q."/>
            <person name="Gargeya S."/>
            <person name="Fitzgerald M."/>
            <person name="Haas B."/>
            <person name="Abouelleil A."/>
            <person name="Alvarado L."/>
            <person name="Arachchi H.M."/>
            <person name="Berlin A."/>
            <person name="Brown A."/>
            <person name="Chapman S.B."/>
            <person name="Chen Z."/>
            <person name="Dunbar C."/>
            <person name="Freedman E."/>
            <person name="Gearin G."/>
            <person name="Gellesch M."/>
            <person name="Goldberg J."/>
            <person name="Griggs A."/>
            <person name="Gujja S."/>
            <person name="Heiman D."/>
            <person name="Howarth C."/>
            <person name="Larson L."/>
            <person name="Lui A."/>
            <person name="MacDonald P.J.P."/>
            <person name="Mehta T."/>
            <person name="Montmayeur A."/>
            <person name="Murphy C."/>
            <person name="Neiman D."/>
            <person name="Pearson M."/>
            <person name="Priest M."/>
            <person name="Roberts A."/>
            <person name="Saif S."/>
            <person name="Shea T."/>
            <person name="Shenoy N."/>
            <person name="Sisk P."/>
            <person name="Stolte C."/>
            <person name="Sykes S."/>
            <person name="Yandava C."/>
            <person name="Wortman J."/>
            <person name="Nusbaum C."/>
            <person name="Birren B."/>
        </authorList>
    </citation>
    <scope>NUCLEOTIDE SEQUENCE</scope>
    <source>
        <strain evidence="4">R3-111a-1</strain>
    </source>
</reference>
<evidence type="ECO:0000313" key="6">
    <source>
        <dbReference type="Proteomes" id="UP000006039"/>
    </source>
</evidence>
<feature type="repeat" description="ANK" evidence="1">
    <location>
        <begin position="353"/>
        <end position="385"/>
    </location>
</feature>
<dbReference type="InterPro" id="IPR036770">
    <property type="entry name" value="Ankyrin_rpt-contain_sf"/>
</dbReference>
<evidence type="ECO:0000256" key="1">
    <source>
        <dbReference type="PROSITE-ProRule" id="PRU00023"/>
    </source>
</evidence>
<dbReference type="Pfam" id="PF12796">
    <property type="entry name" value="Ank_2"/>
    <property type="match status" value="2"/>
</dbReference>
<dbReference type="Proteomes" id="UP000006039">
    <property type="component" value="Unassembled WGS sequence"/>
</dbReference>
<dbReference type="RefSeq" id="XP_009227795.1">
    <property type="nucleotide sequence ID" value="XM_009229531.1"/>
</dbReference>
<dbReference type="AlphaFoldDB" id="J3PDR7"/>
<name>J3PDR7_GAET3</name>
<dbReference type="STRING" id="644352.J3PDR7"/>
<dbReference type="SUPFAM" id="SSF48403">
    <property type="entry name" value="Ankyrin repeat"/>
    <property type="match status" value="1"/>
</dbReference>
<sequence>MDQLRPHQSLLKTLYIEQDLKMDKVMLKMKTDHGVTAGRTTYERIFKQWGFSKNKPGRNWEWVYRKLRRRRLDGRDSALYVDGKRKPQATIKKEIARYVTFLRKAQIKAGRSPSPGTPEGYHIQTPESTPSMATPGAAATPDAAATPSDNSNEIDSGELVAIIDTLQECGAFISVWGASGRSASAKRLQEIYQATARAILSATGAAQDEGISAELAPLATSYKILLATHQQDQNSLTGLMAESNKSTHRDVYLAALFLAAKKGATGMVELLLDGAFKGSEPKNNAGQTCLHIASVKNHPALVEVLLGRDHDANKYDRAGFTPWTAICYDSSHEEVSRLLIQAGARVNVTNPVTDMNAMYQAAAGGHVESVQTLIRRGADPSYRTPFRWAPLHFARGPEIVKILLEANAEINPLSGTGRTPLDMHFQNEPVRRLLEEAGAKRAQGLRTIPRRPWQSPAAVLPHYDVSLLQHSLPDTAPCPHPFWPARLVLLHSDAGSTPTPTVQRKTGAPASTSSSPMPAGYPIIPVSPSPPVEVPAQTSGTRNTPWMLGSPTFISGSVSPQLQQLDRL</sequence>
<dbReference type="eggNOG" id="KOG4177">
    <property type="taxonomic scope" value="Eukaryota"/>
</dbReference>
<protein>
    <recommendedName>
        <fullName evidence="3">Clr5 domain-containing protein</fullName>
    </recommendedName>
</protein>
<dbReference type="SMART" id="SM00248">
    <property type="entry name" value="ANK"/>
    <property type="match status" value="5"/>
</dbReference>
<keyword evidence="6" id="KW-1185">Reference proteome</keyword>
<reference evidence="6" key="1">
    <citation type="submission" date="2010-07" db="EMBL/GenBank/DDBJ databases">
        <title>The genome sequence of Gaeumannomyces graminis var. tritici strain R3-111a-1.</title>
        <authorList>
            <consortium name="The Broad Institute Genome Sequencing Platform"/>
            <person name="Ma L.-J."/>
            <person name="Dead R."/>
            <person name="Young S."/>
            <person name="Zeng Q."/>
            <person name="Koehrsen M."/>
            <person name="Alvarado L."/>
            <person name="Berlin A."/>
            <person name="Chapman S.B."/>
            <person name="Chen Z."/>
            <person name="Freedman E."/>
            <person name="Gellesch M."/>
            <person name="Goldberg J."/>
            <person name="Griggs A."/>
            <person name="Gujja S."/>
            <person name="Heilman E.R."/>
            <person name="Heiman D."/>
            <person name="Hepburn T."/>
            <person name="Howarth C."/>
            <person name="Jen D."/>
            <person name="Larson L."/>
            <person name="Mehta T."/>
            <person name="Neiman D."/>
            <person name="Pearson M."/>
            <person name="Roberts A."/>
            <person name="Saif S."/>
            <person name="Shea T."/>
            <person name="Shenoy N."/>
            <person name="Sisk P."/>
            <person name="Stolte C."/>
            <person name="Sykes S."/>
            <person name="Walk T."/>
            <person name="White J."/>
            <person name="Yandava C."/>
            <person name="Haas B."/>
            <person name="Nusbaum C."/>
            <person name="Birren B."/>
        </authorList>
    </citation>
    <scope>NUCLEOTIDE SEQUENCE [LARGE SCALE GENOMIC DNA]</scope>
    <source>
        <strain evidence="6">R3-111a-1</strain>
    </source>
</reference>
<dbReference type="PROSITE" id="PS50088">
    <property type="entry name" value="ANK_REPEAT"/>
    <property type="match status" value="2"/>
</dbReference>
<dbReference type="InterPro" id="IPR052391">
    <property type="entry name" value="E3_Ligase-Neurotoxin"/>
</dbReference>
<dbReference type="InterPro" id="IPR002110">
    <property type="entry name" value="Ankyrin_rpt"/>
</dbReference>
<evidence type="ECO:0000259" key="3">
    <source>
        <dbReference type="Pfam" id="PF14420"/>
    </source>
</evidence>
<dbReference type="PANTHER" id="PTHR24133">
    <property type="entry name" value="ANKYRIN DOMAIN-CONTAINING"/>
    <property type="match status" value="1"/>
</dbReference>
<feature type="compositionally biased region" description="Low complexity" evidence="2">
    <location>
        <begin position="508"/>
        <end position="524"/>
    </location>
</feature>
<accession>J3PDR7</accession>
<evidence type="ECO:0000313" key="4">
    <source>
        <dbReference type="EMBL" id="EJT70617.1"/>
    </source>
</evidence>
<dbReference type="PROSITE" id="PS50297">
    <property type="entry name" value="ANK_REP_REGION"/>
    <property type="match status" value="1"/>
</dbReference>
<evidence type="ECO:0000256" key="2">
    <source>
        <dbReference type="SAM" id="MobiDB-lite"/>
    </source>
</evidence>
<evidence type="ECO:0000313" key="5">
    <source>
        <dbReference type="EnsemblFungi" id="EJT70617"/>
    </source>
</evidence>
<feature type="region of interest" description="Disordered" evidence="2">
    <location>
        <begin position="494"/>
        <end position="548"/>
    </location>
</feature>
<proteinExistence type="predicted"/>
<gene>
    <name evidence="5" type="primary">20352098</name>
    <name evidence="4" type="ORF">GGTG_11640</name>
</gene>
<dbReference type="InterPro" id="IPR025676">
    <property type="entry name" value="Clr5_dom"/>
</dbReference>
<dbReference type="Pfam" id="PF14420">
    <property type="entry name" value="Clr5"/>
    <property type="match status" value="1"/>
</dbReference>